<dbReference type="InterPro" id="IPR050239">
    <property type="entry name" value="Sigma-70_RNA_pol_init_factors"/>
</dbReference>
<dbReference type="SUPFAM" id="SSF88659">
    <property type="entry name" value="Sigma3 and sigma4 domains of RNA polymerase sigma factors"/>
    <property type="match status" value="2"/>
</dbReference>
<dbReference type="Pfam" id="PF04542">
    <property type="entry name" value="Sigma70_r2"/>
    <property type="match status" value="1"/>
</dbReference>
<evidence type="ECO:0000256" key="2">
    <source>
        <dbReference type="ARBA" id="ARBA00023015"/>
    </source>
</evidence>
<dbReference type="InterPro" id="IPR007624">
    <property type="entry name" value="RNA_pol_sigma70_r3"/>
</dbReference>
<dbReference type="SUPFAM" id="SSF88946">
    <property type="entry name" value="Sigma2 domain of RNA polymerase sigma factors"/>
    <property type="match status" value="1"/>
</dbReference>
<keyword evidence="4" id="KW-0238">DNA-binding</keyword>
<dbReference type="InterPro" id="IPR000943">
    <property type="entry name" value="RNA_pol_sigma70"/>
</dbReference>
<keyword evidence="3" id="KW-0731">Sigma factor</keyword>
<accession>A0A0B2SIE5</accession>
<comment type="similarity">
    <text evidence="1">Belongs to the sigma-70 factor family.</text>
</comment>
<dbReference type="Gene3D" id="1.10.10.10">
    <property type="entry name" value="Winged helix-like DNA-binding domain superfamily/Winged helix DNA-binding domain"/>
    <property type="match status" value="2"/>
</dbReference>
<evidence type="ECO:0000313" key="9">
    <source>
        <dbReference type="Proteomes" id="UP000289340"/>
    </source>
</evidence>
<dbReference type="Gramene" id="XM_028339035.1">
    <property type="protein sequence ID" value="XP_028194836.1"/>
    <property type="gene ID" value="LOC114380102"/>
</dbReference>
<organism evidence="7">
    <name type="scientific">Glycine soja</name>
    <name type="common">Wild soybean</name>
    <dbReference type="NCBI Taxonomy" id="3848"/>
    <lineage>
        <taxon>Eukaryota</taxon>
        <taxon>Viridiplantae</taxon>
        <taxon>Streptophyta</taxon>
        <taxon>Embryophyta</taxon>
        <taxon>Tracheophyta</taxon>
        <taxon>Spermatophyta</taxon>
        <taxon>Magnoliopsida</taxon>
        <taxon>eudicotyledons</taxon>
        <taxon>Gunneridae</taxon>
        <taxon>Pentapetalae</taxon>
        <taxon>rosids</taxon>
        <taxon>fabids</taxon>
        <taxon>Fabales</taxon>
        <taxon>Fabaceae</taxon>
        <taxon>Papilionoideae</taxon>
        <taxon>50 kb inversion clade</taxon>
        <taxon>NPAAA clade</taxon>
        <taxon>indigoferoid/millettioid clade</taxon>
        <taxon>Phaseoleae</taxon>
        <taxon>Glycine</taxon>
        <taxon>Glycine subgen. Soja</taxon>
    </lineage>
</organism>
<keyword evidence="2" id="KW-0805">Transcription regulation</keyword>
<dbReference type="CDD" id="cd06171">
    <property type="entry name" value="Sigma70_r4"/>
    <property type="match status" value="1"/>
</dbReference>
<dbReference type="PANTHER" id="PTHR30603:SF14">
    <property type="entry name" value="RNA POLYMERASE SIGMA FACTOR SIGA"/>
    <property type="match status" value="1"/>
</dbReference>
<evidence type="ECO:0000256" key="5">
    <source>
        <dbReference type="ARBA" id="ARBA00023163"/>
    </source>
</evidence>
<dbReference type="InterPro" id="IPR013325">
    <property type="entry name" value="RNA_pol_sigma_r2"/>
</dbReference>
<gene>
    <name evidence="8" type="ORF">D0Y65_033052</name>
    <name evidence="7" type="ORF">glysoja_035172</name>
</gene>
<evidence type="ECO:0000256" key="1">
    <source>
        <dbReference type="ARBA" id="ARBA00007788"/>
    </source>
</evidence>
<dbReference type="SMR" id="A0A0B2SIE5"/>
<name>A0A0B2SIE5_GLYSO</name>
<dbReference type="InterPro" id="IPR036388">
    <property type="entry name" value="WH-like_DNA-bd_sf"/>
</dbReference>
<dbReference type="GO" id="GO:0003677">
    <property type="term" value="F:DNA binding"/>
    <property type="evidence" value="ECO:0007669"/>
    <property type="project" value="UniProtKB-KW"/>
</dbReference>
<keyword evidence="9" id="KW-1185">Reference proteome</keyword>
<reference evidence="8 9" key="2">
    <citation type="submission" date="2018-09" db="EMBL/GenBank/DDBJ databases">
        <title>A high-quality reference genome of wild soybean provides a powerful tool to mine soybean genomes.</title>
        <authorList>
            <person name="Xie M."/>
            <person name="Chung C.Y.L."/>
            <person name="Li M.-W."/>
            <person name="Wong F.-L."/>
            <person name="Chan T.-F."/>
            <person name="Lam H.-M."/>
        </authorList>
    </citation>
    <scope>NUCLEOTIDE SEQUENCE [LARGE SCALE GENOMIC DNA]</scope>
    <source>
        <strain evidence="9">cv. W05</strain>
        <tissue evidence="8">Hypocotyl of etiolated seedlings</tissue>
    </source>
</reference>
<sequence>MATAAVIGLSGGKRLLSSSYHYSDIIEKLSYGSDFGSTHYQIVPTKSLIVAKKSSNYTPTFPASNQQNQSIKALKEHVDDAPTIADPWFQSYNSNDLEVESSEMGYSVEALLLLQKSMLEKQWNLSFEREVLTENSSKGKKCRKVAVTCSGVSARQRRMNTKRKTAIKTCGAMQLKSKISPELLQHRLKGYVKGLVSEELLSHAEVVNLSEKIKVGLSLEEHKSRLKEKLGCEPSDDQMATSLKISRTELRARMIECSLAREKLAMSNVRLVMSIAQKYDNLGAEMGDLVQGGLIGLLRGIEKFDSSKGFKISTYVYWWIRQGVSRALVENSRTLRLPAHLHERLSLIRNAKFRLEERGITPTIDRIAKYLNMSQKKVRNATEAISKIISLDREAFPSLNGLQGETHHSYIADNRVENIPWNGVDEWALKDEVNRLINVTLVEREREIIRLYYGLEKECLTWEDISKRIGLSRERVRQVGLVALEKLKHAARKRQMEAMLLKH</sequence>
<dbReference type="PANTHER" id="PTHR30603">
    <property type="entry name" value="RNA POLYMERASE SIGMA FACTOR RPO"/>
    <property type="match status" value="1"/>
</dbReference>
<evidence type="ECO:0000313" key="7">
    <source>
        <dbReference type="EMBL" id="KHN46496.1"/>
    </source>
</evidence>
<dbReference type="GO" id="GO:0071482">
    <property type="term" value="P:cellular response to light stimulus"/>
    <property type="evidence" value="ECO:0007669"/>
    <property type="project" value="UniProtKB-ARBA"/>
</dbReference>
<dbReference type="EMBL" id="KN641181">
    <property type="protein sequence ID" value="KHN46496.1"/>
    <property type="molecule type" value="Genomic_DNA"/>
</dbReference>
<dbReference type="PROSITE" id="PS00715">
    <property type="entry name" value="SIGMA70_1"/>
    <property type="match status" value="1"/>
</dbReference>
<evidence type="ECO:0000313" key="8">
    <source>
        <dbReference type="EMBL" id="RZB73713.1"/>
    </source>
</evidence>
<dbReference type="Pfam" id="PF04539">
    <property type="entry name" value="Sigma70_r3"/>
    <property type="match status" value="1"/>
</dbReference>
<dbReference type="GO" id="GO:0006352">
    <property type="term" value="P:DNA-templated transcription initiation"/>
    <property type="evidence" value="ECO:0007669"/>
    <property type="project" value="InterPro"/>
</dbReference>
<keyword evidence="5" id="KW-0804">Transcription</keyword>
<dbReference type="InterPro" id="IPR014284">
    <property type="entry name" value="RNA_pol_sigma-70_dom"/>
</dbReference>
<dbReference type="InterPro" id="IPR007630">
    <property type="entry name" value="RNA_pol_sigma70_r4"/>
</dbReference>
<evidence type="ECO:0000256" key="3">
    <source>
        <dbReference type="ARBA" id="ARBA00023082"/>
    </source>
</evidence>
<dbReference type="InterPro" id="IPR013324">
    <property type="entry name" value="RNA_pol_sigma_r3/r4-like"/>
</dbReference>
<evidence type="ECO:0000259" key="6">
    <source>
        <dbReference type="PROSITE" id="PS00715"/>
    </source>
</evidence>
<dbReference type="InterPro" id="IPR007627">
    <property type="entry name" value="RNA_pol_sigma70_r2"/>
</dbReference>
<dbReference type="AlphaFoldDB" id="A0A0B2SIE5"/>
<feature type="domain" description="RNA polymerase sigma-70" evidence="6">
    <location>
        <begin position="288"/>
        <end position="301"/>
    </location>
</feature>
<dbReference type="Proteomes" id="UP000053555">
    <property type="component" value="Unassembled WGS sequence"/>
</dbReference>
<dbReference type="Pfam" id="PF04545">
    <property type="entry name" value="Sigma70_r4"/>
    <property type="match status" value="1"/>
</dbReference>
<dbReference type="NCBIfam" id="TIGR02937">
    <property type="entry name" value="sigma70-ECF"/>
    <property type="match status" value="1"/>
</dbReference>
<dbReference type="Gene3D" id="1.10.601.10">
    <property type="entry name" value="RNA Polymerase Primary Sigma Factor"/>
    <property type="match status" value="1"/>
</dbReference>
<dbReference type="Proteomes" id="UP000289340">
    <property type="component" value="Chromosome 12"/>
</dbReference>
<evidence type="ECO:0000256" key="4">
    <source>
        <dbReference type="ARBA" id="ARBA00023125"/>
    </source>
</evidence>
<dbReference type="EMBL" id="QZWG01000012">
    <property type="protein sequence ID" value="RZB73713.1"/>
    <property type="molecule type" value="Genomic_DNA"/>
</dbReference>
<dbReference type="GO" id="GO:0016987">
    <property type="term" value="F:sigma factor activity"/>
    <property type="evidence" value="ECO:0007669"/>
    <property type="project" value="UniProtKB-KW"/>
</dbReference>
<proteinExistence type="inferred from homology"/>
<protein>
    <submittedName>
        <fullName evidence="7">RNA polymerase sigma factor rpoD</fullName>
    </submittedName>
    <submittedName>
        <fullName evidence="8">RNA polymerase sigma factor sigA isoform A</fullName>
    </submittedName>
</protein>
<reference evidence="7" key="1">
    <citation type="submission" date="2014-07" db="EMBL/GenBank/DDBJ databases">
        <title>Identification of a novel salt tolerance gene in wild soybean by whole-genome sequencing.</title>
        <authorList>
            <person name="Lam H.-M."/>
            <person name="Qi X."/>
            <person name="Li M.-W."/>
            <person name="Liu X."/>
            <person name="Xie M."/>
            <person name="Ni M."/>
            <person name="Xu X."/>
        </authorList>
    </citation>
    <scope>NUCLEOTIDE SEQUENCE [LARGE SCALE GENOMIC DNA]</scope>
    <source>
        <tissue evidence="7">Root</tissue>
    </source>
</reference>
<dbReference type="PRINTS" id="PR00046">
    <property type="entry name" value="SIGMA70FCT"/>
</dbReference>